<feature type="transmembrane region" description="Helical" evidence="2">
    <location>
        <begin position="169"/>
        <end position="189"/>
    </location>
</feature>
<organism evidence="3 4">
    <name type="scientific">Paramecium primaurelia</name>
    <dbReference type="NCBI Taxonomy" id="5886"/>
    <lineage>
        <taxon>Eukaryota</taxon>
        <taxon>Sar</taxon>
        <taxon>Alveolata</taxon>
        <taxon>Ciliophora</taxon>
        <taxon>Intramacronucleata</taxon>
        <taxon>Oligohymenophorea</taxon>
        <taxon>Peniculida</taxon>
        <taxon>Parameciidae</taxon>
        <taxon>Paramecium</taxon>
    </lineage>
</organism>
<keyword evidence="1" id="KW-0175">Coiled coil</keyword>
<feature type="transmembrane region" description="Helical" evidence="2">
    <location>
        <begin position="126"/>
        <end position="144"/>
    </location>
</feature>
<dbReference type="OMA" id="IRLWCIV"/>
<keyword evidence="2" id="KW-0472">Membrane</keyword>
<sequence length="645" mass="76800">MLQNTIYSVGWLGSQPIISISLLRYLVKTDVAALYASQFFLRLWCIAAFLIAFIYKILSLQHPTKNSPHELAQPFRFSFSLVFTCAIFEFIQLALTIHALAYYSIVHYLALYQLFRAFFRSWINNVTPNTIFCSFLLMGLVYLLEDWFVLIPGTAFQNKYLSIKKSFDWQPLIMVIGAAASHTLGIWMFKVLSMKMHQTQKAFIDRVSWSNYIADEPDKITYSLCVVNSLFSKYLECQLRIHCETNSMQIDGLSQKELRALIKDYFDNHLTYSFQYMEQFKIFNFNKEAIDDPAIYKEEDTLLRRLIKEKIYEIQLQHQQYKELFGSDKYLNLQFEILFEDYGIHEYIWDDETPYIQLIISFFEGIFCFCAAFYNNEYDDLFSNGYDVKMSHISYYVWITIFLGVFHLIKIFSFKLMFLWNVQTYFFSGIFTELIVVYITMLWIEPVGYLQVLGLILSYCIMCVLYRSAEKVRDQKNKLFYLSFITFLIRVQKFTIREGSQIIQMMSLCAERLSLNEFLKVLAQILCTHGIVSYDQLRQIKFSHFGRSPFFQFQIPFIFQSQLRYENNIEDPYLPEFDDEQPLREEDKQTKFERYVIDSKYENEKQQMKDEVKQAVMEIRKLNKSKIIQSNIQQSRIVQIDEHQE</sequence>
<dbReference type="AlphaFoldDB" id="A0A8S1JMW0"/>
<feature type="transmembrane region" description="Helical" evidence="2">
    <location>
        <begin position="395"/>
        <end position="413"/>
    </location>
</feature>
<keyword evidence="2" id="KW-1133">Transmembrane helix</keyword>
<feature type="transmembrane region" description="Helical" evidence="2">
    <location>
        <begin position="39"/>
        <end position="58"/>
    </location>
</feature>
<feature type="transmembrane region" description="Helical" evidence="2">
    <location>
        <begin position="355"/>
        <end position="375"/>
    </location>
</feature>
<comment type="caution">
    <text evidence="3">The sequence shown here is derived from an EMBL/GenBank/DDBJ whole genome shotgun (WGS) entry which is preliminary data.</text>
</comment>
<accession>A0A8S1JMW0</accession>
<evidence type="ECO:0008006" key="5">
    <source>
        <dbReference type="Google" id="ProtNLM"/>
    </source>
</evidence>
<keyword evidence="2" id="KW-0812">Transmembrane</keyword>
<name>A0A8S1JMW0_PARPR</name>
<reference evidence="3" key="1">
    <citation type="submission" date="2021-01" db="EMBL/GenBank/DDBJ databases">
        <authorList>
            <consortium name="Genoscope - CEA"/>
            <person name="William W."/>
        </authorList>
    </citation>
    <scope>NUCLEOTIDE SEQUENCE</scope>
</reference>
<evidence type="ECO:0000256" key="2">
    <source>
        <dbReference type="SAM" id="Phobius"/>
    </source>
</evidence>
<feature type="transmembrane region" description="Helical" evidence="2">
    <location>
        <begin position="6"/>
        <end position="27"/>
    </location>
</feature>
<evidence type="ECO:0000313" key="4">
    <source>
        <dbReference type="Proteomes" id="UP000688137"/>
    </source>
</evidence>
<evidence type="ECO:0000256" key="1">
    <source>
        <dbReference type="SAM" id="Coils"/>
    </source>
</evidence>
<feature type="transmembrane region" description="Helical" evidence="2">
    <location>
        <begin position="425"/>
        <end position="444"/>
    </location>
</feature>
<feature type="coiled-coil region" evidence="1">
    <location>
        <begin position="598"/>
        <end position="625"/>
    </location>
</feature>
<feature type="transmembrane region" description="Helical" evidence="2">
    <location>
        <begin position="450"/>
        <end position="467"/>
    </location>
</feature>
<keyword evidence="4" id="KW-1185">Reference proteome</keyword>
<dbReference type="Proteomes" id="UP000688137">
    <property type="component" value="Unassembled WGS sequence"/>
</dbReference>
<feature type="transmembrane region" description="Helical" evidence="2">
    <location>
        <begin position="78"/>
        <end position="105"/>
    </location>
</feature>
<feature type="transmembrane region" description="Helical" evidence="2">
    <location>
        <begin position="479"/>
        <end position="496"/>
    </location>
</feature>
<dbReference type="EMBL" id="CAJJDM010000002">
    <property type="protein sequence ID" value="CAD8043524.1"/>
    <property type="molecule type" value="Genomic_DNA"/>
</dbReference>
<gene>
    <name evidence="3" type="ORF">PPRIM_AZ9-3.1.T0050177</name>
</gene>
<protein>
    <recommendedName>
        <fullName evidence="5">Transmembrane protein</fullName>
    </recommendedName>
</protein>
<evidence type="ECO:0000313" key="3">
    <source>
        <dbReference type="EMBL" id="CAD8043524.1"/>
    </source>
</evidence>
<proteinExistence type="predicted"/>